<accession>A0ACC5R3L0</accession>
<name>A0ACC5R3L0_9HYPH</name>
<comment type="caution">
    <text evidence="1">The sequence shown here is derived from an EMBL/GenBank/DDBJ whole genome shotgun (WGS) entry which is preliminary data.</text>
</comment>
<evidence type="ECO:0000313" key="2">
    <source>
        <dbReference type="Proteomes" id="UP000616151"/>
    </source>
</evidence>
<sequence length="262" mass="28373">MAVAKKAIPLKRTKPIGGKMLEAVVSALGADILGGRFIPGEVLPREDVLMGSLGVSRTTLREAIKVLCAKGLLETRQRIGVRVKPRHDWNLLDPAVLSWHPDISKEHDLIAGLLEVRRIIEPAAAELAAQRATAADLARIEEAFHRMETASPNDLQAETEADLAFHSGIIAASGNVVLQRIGSTIEAALGAALLITNTVTDAPDEALAAHRHIMERIRFRDAAGARAGMHQMLDIAARDLTHADDYVPKATARTKRKPDDKR</sequence>
<keyword evidence="2" id="KW-1185">Reference proteome</keyword>
<evidence type="ECO:0000313" key="1">
    <source>
        <dbReference type="EMBL" id="MBK1867224.1"/>
    </source>
</evidence>
<dbReference type="EMBL" id="JAENHL010000007">
    <property type="protein sequence ID" value="MBK1867224.1"/>
    <property type="molecule type" value="Genomic_DNA"/>
</dbReference>
<proteinExistence type="predicted"/>
<protein>
    <submittedName>
        <fullName evidence="1">FadR family transcriptional regulator</fullName>
    </submittedName>
</protein>
<dbReference type="Proteomes" id="UP000616151">
    <property type="component" value="Unassembled WGS sequence"/>
</dbReference>
<gene>
    <name evidence="1" type="ORF">JHL16_12780</name>
</gene>
<reference evidence="1" key="1">
    <citation type="submission" date="2021-01" db="EMBL/GenBank/DDBJ databases">
        <authorList>
            <person name="Sun Q."/>
        </authorList>
    </citation>
    <scope>NUCLEOTIDE SEQUENCE</scope>
    <source>
        <strain evidence="1">YIM B02566</strain>
    </source>
</reference>
<organism evidence="1 2">
    <name type="scientific">Taklimakanibacter albus</name>
    <dbReference type="NCBI Taxonomy" id="2800327"/>
    <lineage>
        <taxon>Bacteria</taxon>
        <taxon>Pseudomonadati</taxon>
        <taxon>Pseudomonadota</taxon>
        <taxon>Alphaproteobacteria</taxon>
        <taxon>Hyphomicrobiales</taxon>
        <taxon>Aestuariivirgaceae</taxon>
        <taxon>Taklimakanibacter</taxon>
    </lineage>
</organism>